<dbReference type="AlphaFoldDB" id="A0A6H5HIF3"/>
<reference evidence="1 2" key="1">
    <citation type="submission" date="2020-02" db="EMBL/GenBank/DDBJ databases">
        <authorList>
            <person name="Ferguson B K."/>
        </authorList>
    </citation>
    <scope>NUCLEOTIDE SEQUENCE [LARGE SCALE GENOMIC DNA]</scope>
</reference>
<evidence type="ECO:0000313" key="2">
    <source>
        <dbReference type="Proteomes" id="UP000479000"/>
    </source>
</evidence>
<name>A0A6H5HIF3_9HEMI</name>
<proteinExistence type="predicted"/>
<keyword evidence="2" id="KW-1185">Reference proteome</keyword>
<dbReference type="Proteomes" id="UP000479000">
    <property type="component" value="Unassembled WGS sequence"/>
</dbReference>
<gene>
    <name evidence="1" type="ORF">NTEN_LOCUS20538</name>
</gene>
<evidence type="ECO:0000313" key="1">
    <source>
        <dbReference type="EMBL" id="CAB0016322.1"/>
    </source>
</evidence>
<protein>
    <submittedName>
        <fullName evidence="1">Uncharacterized protein</fullName>
    </submittedName>
</protein>
<sequence length="80" mass="9048">MRFFGFFLKDRLLRRGYMALDGPTATNEHHPDRRVGRSEKVTVGGQFKMKVGKFPTYFIPCNTFLTPTVSGIYAVKSDGS</sequence>
<accession>A0A6H5HIF3</accession>
<dbReference type="EMBL" id="CADCXU010030259">
    <property type="protein sequence ID" value="CAB0016322.1"/>
    <property type="molecule type" value="Genomic_DNA"/>
</dbReference>
<organism evidence="1 2">
    <name type="scientific">Nesidiocoris tenuis</name>
    <dbReference type="NCBI Taxonomy" id="355587"/>
    <lineage>
        <taxon>Eukaryota</taxon>
        <taxon>Metazoa</taxon>
        <taxon>Ecdysozoa</taxon>
        <taxon>Arthropoda</taxon>
        <taxon>Hexapoda</taxon>
        <taxon>Insecta</taxon>
        <taxon>Pterygota</taxon>
        <taxon>Neoptera</taxon>
        <taxon>Paraneoptera</taxon>
        <taxon>Hemiptera</taxon>
        <taxon>Heteroptera</taxon>
        <taxon>Panheteroptera</taxon>
        <taxon>Cimicomorpha</taxon>
        <taxon>Miridae</taxon>
        <taxon>Dicyphina</taxon>
        <taxon>Nesidiocoris</taxon>
    </lineage>
</organism>